<keyword evidence="2" id="KW-1185">Reference proteome</keyword>
<name>A0A8S1PR84_PARPR</name>
<dbReference type="OMA" id="QCANKHQ"/>
<dbReference type="AlphaFoldDB" id="A0A8S1PR84"/>
<dbReference type="Proteomes" id="UP000688137">
    <property type="component" value="Unassembled WGS sequence"/>
</dbReference>
<comment type="caution">
    <text evidence="1">The sequence shown here is derived from an EMBL/GenBank/DDBJ whole genome shotgun (WGS) entry which is preliminary data.</text>
</comment>
<evidence type="ECO:0000313" key="2">
    <source>
        <dbReference type="Proteomes" id="UP000688137"/>
    </source>
</evidence>
<gene>
    <name evidence="1" type="ORF">PPRIM_AZ9-3.1.T1290014</name>
</gene>
<dbReference type="EMBL" id="CAJJDM010000132">
    <property type="protein sequence ID" value="CAD8105960.1"/>
    <property type="molecule type" value="Genomic_DNA"/>
</dbReference>
<protein>
    <submittedName>
        <fullName evidence="1">Uncharacterized protein</fullName>
    </submittedName>
</protein>
<evidence type="ECO:0000313" key="1">
    <source>
        <dbReference type="EMBL" id="CAD8105960.1"/>
    </source>
</evidence>
<accession>A0A8S1PR84</accession>
<sequence>MIEQELQCANKHQKPILSVIFDNKFVKNQKLLCHECMETYTQDARIMGFKAVNQIIGDSQKQKREFLETLIDNDQKILKQIQLYLVGLRSTIIQELNSLDEITKSWIRHMDKFKSDQSAFSFFEELDKIISYGQEQVIQINKETIFNEIKKINSSWSIDCNNQLKKFNQFEDSLKCQVSLKDLKIQEQDKPISSQEEFLGMLDSTYKAIKCIFNQQILNTKNELVYIKHVQNVIIKQNPIENQYDEFQNIFSLFKRELSETQQFIVLDNNQQNQGYLKIFDQDIAKRLKNSNDQLLDMNQFYRKSKDCFEPIKKGYENSFNHIKFHLYFEYADFYKNFPQEFNNIMFDQNGWIKLYKELYDLIKLDVGNSKQYIECLRYQSYKNNEISNNFIITDTIQKVQNNIKVKYNNEFAKFGVILSDIGERCIYYYSMLIIWIFVCRKQELKHQIIATLQKLLN</sequence>
<organism evidence="1 2">
    <name type="scientific">Paramecium primaurelia</name>
    <dbReference type="NCBI Taxonomy" id="5886"/>
    <lineage>
        <taxon>Eukaryota</taxon>
        <taxon>Sar</taxon>
        <taxon>Alveolata</taxon>
        <taxon>Ciliophora</taxon>
        <taxon>Intramacronucleata</taxon>
        <taxon>Oligohymenophorea</taxon>
        <taxon>Peniculida</taxon>
        <taxon>Parameciidae</taxon>
        <taxon>Paramecium</taxon>
    </lineage>
</organism>
<proteinExistence type="predicted"/>
<reference evidence="1" key="1">
    <citation type="submission" date="2021-01" db="EMBL/GenBank/DDBJ databases">
        <authorList>
            <consortium name="Genoscope - CEA"/>
            <person name="William W."/>
        </authorList>
    </citation>
    <scope>NUCLEOTIDE SEQUENCE</scope>
</reference>